<feature type="compositionally biased region" description="Basic residues" evidence="1">
    <location>
        <begin position="14"/>
        <end position="23"/>
    </location>
</feature>
<dbReference type="EMBL" id="CABFNP030001032">
    <property type="protein sequence ID" value="CAI6090696.1"/>
    <property type="molecule type" value="Genomic_DNA"/>
</dbReference>
<dbReference type="Proteomes" id="UP001160390">
    <property type="component" value="Unassembled WGS sequence"/>
</dbReference>
<evidence type="ECO:0000256" key="1">
    <source>
        <dbReference type="SAM" id="MobiDB-lite"/>
    </source>
</evidence>
<evidence type="ECO:0000313" key="3">
    <source>
        <dbReference type="Proteomes" id="UP001160390"/>
    </source>
</evidence>
<reference evidence="2" key="1">
    <citation type="submission" date="2023-01" db="EMBL/GenBank/DDBJ databases">
        <authorList>
            <person name="Piombo E."/>
        </authorList>
    </citation>
    <scope>NUCLEOTIDE SEQUENCE</scope>
</reference>
<comment type="caution">
    <text evidence="2">The sequence shown here is derived from an EMBL/GenBank/DDBJ whole genome shotgun (WGS) entry which is preliminary data.</text>
</comment>
<organism evidence="2 3">
    <name type="scientific">Clonostachys chloroleuca</name>
    <dbReference type="NCBI Taxonomy" id="1926264"/>
    <lineage>
        <taxon>Eukaryota</taxon>
        <taxon>Fungi</taxon>
        <taxon>Dikarya</taxon>
        <taxon>Ascomycota</taxon>
        <taxon>Pezizomycotina</taxon>
        <taxon>Sordariomycetes</taxon>
        <taxon>Hypocreomycetidae</taxon>
        <taxon>Hypocreales</taxon>
        <taxon>Bionectriaceae</taxon>
        <taxon>Clonostachys</taxon>
    </lineage>
</organism>
<sequence length="296" mass="33839">MVGSQYAAFASKPPKPRSRRARPPKSPGEMQQVSQNRRAGVVRSHLAKKNAIVARFTQEPMQIIYCMYIWRPGLSVAWLYNSSKALYSSFRAYLALAAIAASCFISGPTADSFLTNILSALEYNVKQENYTRYRNATYHLFQFIYVQYQNGHRDIYGILFYENLPLEALLKPGYIEARLKRLIESTDYKVPAFDCPPAFLLKQLSPTLDILSDEFRVKAAAIHQACGSSTPAKLEYEIVVPTSPETLPDSEWKRRKVSFNAQQEDWTPDFGFIVNNYVRLVGEHIDYFSIYIPFPT</sequence>
<evidence type="ECO:0000313" key="2">
    <source>
        <dbReference type="EMBL" id="CAI6090696.1"/>
    </source>
</evidence>
<proteinExistence type="predicted"/>
<accession>A0AA35M6M3</accession>
<dbReference type="AlphaFoldDB" id="A0AA35M6M3"/>
<protein>
    <submittedName>
        <fullName evidence="2">Uncharacterized protein</fullName>
    </submittedName>
</protein>
<feature type="region of interest" description="Disordered" evidence="1">
    <location>
        <begin position="1"/>
        <end position="39"/>
    </location>
</feature>
<gene>
    <name evidence="2" type="ORF">CCHLO57077_00019085</name>
</gene>
<keyword evidence="3" id="KW-1185">Reference proteome</keyword>
<name>A0AA35M6M3_9HYPO</name>